<dbReference type="InterPro" id="IPR003142">
    <property type="entry name" value="BPL_C"/>
</dbReference>
<reference evidence="8 11" key="2">
    <citation type="submission" date="2018-01" db="EMBL/GenBank/DDBJ databases">
        <title>Complete genome sequence of Caulobacter flavus RHGG3.</title>
        <authorList>
            <person name="Yang E."/>
        </authorList>
    </citation>
    <scope>NUCLEOTIDE SEQUENCE [LARGE SCALE GENOMIC DNA]</scope>
    <source>
        <strain evidence="8 11">RHGG3</strain>
    </source>
</reference>
<dbReference type="KEGG" id="cfh:C1707_16995"/>
<dbReference type="GO" id="GO:0005737">
    <property type="term" value="C:cytoplasm"/>
    <property type="evidence" value="ECO:0007669"/>
    <property type="project" value="TreeGrafter"/>
</dbReference>
<evidence type="ECO:0000313" key="11">
    <source>
        <dbReference type="Proteomes" id="UP000281192"/>
    </source>
</evidence>
<feature type="domain" description="BPL/LPL catalytic" evidence="7">
    <location>
        <begin position="2"/>
        <end position="190"/>
    </location>
</feature>
<dbReference type="EC" id="6.3.4.15" evidence="5"/>
<dbReference type="PANTHER" id="PTHR12835:SF5">
    <property type="entry name" value="BIOTIN--PROTEIN LIGASE"/>
    <property type="match status" value="1"/>
</dbReference>
<dbReference type="PANTHER" id="PTHR12835">
    <property type="entry name" value="BIOTIN PROTEIN LIGASE"/>
    <property type="match status" value="1"/>
</dbReference>
<reference evidence="9 10" key="1">
    <citation type="submission" date="2017-12" db="EMBL/GenBank/DDBJ databases">
        <title>The genome sequence of Caulobacter flavus CGMCC1 15093.</title>
        <authorList>
            <person name="Gao J."/>
            <person name="Mao X."/>
            <person name="Sun J."/>
        </authorList>
    </citation>
    <scope>NUCLEOTIDE SEQUENCE [LARGE SCALE GENOMIC DNA]</scope>
    <source>
        <strain evidence="9 10">CGMCC1 15093</strain>
    </source>
</reference>
<dbReference type="OrthoDB" id="9807064at2"/>
<dbReference type="InterPro" id="IPR004143">
    <property type="entry name" value="BPL_LPL_catalytic"/>
</dbReference>
<protein>
    <recommendedName>
        <fullName evidence="5">biotin--[biotin carboxyl-carrier protein] ligase</fullName>
        <ecNumber evidence="5">6.3.4.15</ecNumber>
    </recommendedName>
</protein>
<evidence type="ECO:0000256" key="3">
    <source>
        <dbReference type="ARBA" id="ARBA00022840"/>
    </source>
</evidence>
<evidence type="ECO:0000313" key="8">
    <source>
        <dbReference type="EMBL" id="AYV47816.1"/>
    </source>
</evidence>
<dbReference type="InterPro" id="IPR045864">
    <property type="entry name" value="aa-tRNA-synth_II/BPL/LPL"/>
</dbReference>
<dbReference type="SUPFAM" id="SSF50037">
    <property type="entry name" value="C-terminal domain of transcriptional repressors"/>
    <property type="match status" value="1"/>
</dbReference>
<dbReference type="AlphaFoldDB" id="A0A2N5CUI5"/>
<dbReference type="RefSeq" id="WP_101712982.1">
    <property type="nucleotide sequence ID" value="NZ_CP026100.1"/>
</dbReference>
<keyword evidence="1 9" id="KW-0436">Ligase</keyword>
<evidence type="ECO:0000313" key="10">
    <source>
        <dbReference type="Proteomes" id="UP000234483"/>
    </source>
</evidence>
<dbReference type="Gene3D" id="2.30.30.100">
    <property type="match status" value="1"/>
</dbReference>
<evidence type="ECO:0000313" key="9">
    <source>
        <dbReference type="EMBL" id="PLR16925.1"/>
    </source>
</evidence>
<dbReference type="GO" id="GO:0005524">
    <property type="term" value="F:ATP binding"/>
    <property type="evidence" value="ECO:0007669"/>
    <property type="project" value="UniProtKB-KW"/>
</dbReference>
<dbReference type="CDD" id="cd16442">
    <property type="entry name" value="BPL"/>
    <property type="match status" value="1"/>
</dbReference>
<organism evidence="9 10">
    <name type="scientific">Caulobacter flavus</name>
    <dbReference type="NCBI Taxonomy" id="1679497"/>
    <lineage>
        <taxon>Bacteria</taxon>
        <taxon>Pseudomonadati</taxon>
        <taxon>Pseudomonadota</taxon>
        <taxon>Alphaproteobacteria</taxon>
        <taxon>Caulobacterales</taxon>
        <taxon>Caulobacteraceae</taxon>
        <taxon>Caulobacter</taxon>
    </lineage>
</organism>
<evidence type="ECO:0000256" key="6">
    <source>
        <dbReference type="ARBA" id="ARBA00047846"/>
    </source>
</evidence>
<dbReference type="Gene3D" id="3.30.930.10">
    <property type="entry name" value="Bira Bifunctional Protein, Domain 2"/>
    <property type="match status" value="1"/>
</dbReference>
<sequence>MTGGPPFDNGAGKGPPVVVLDEIDSTNAEVRRRAEAGRTEPVWIVGLRQTAGRGRRGRAWETGDGNLAATLLLTLDKPPAEAAQVSFVAALAVADLLAAYVPERLVSLKWPNDPMVGGLKISGILIESGKSPDGGLWLAVGIGVNLARKPIDSERPTTALPTWRAEPPPSPVEAIQVLAASFDRWLDVWTRLGFPAIADAWTAKAHGLGEPCVARLGNETVEGIAEGLDGDGALRLRLADGQLRRITAGDVFFGAS</sequence>
<evidence type="ECO:0000256" key="5">
    <source>
        <dbReference type="ARBA" id="ARBA00024227"/>
    </source>
</evidence>
<dbReference type="Proteomes" id="UP000281192">
    <property type="component" value="Chromosome"/>
</dbReference>
<dbReference type="GO" id="GO:0004077">
    <property type="term" value="F:biotin--[biotin carboxyl-carrier protein] ligase activity"/>
    <property type="evidence" value="ECO:0007669"/>
    <property type="project" value="UniProtKB-EC"/>
</dbReference>
<dbReference type="EMBL" id="CP026100">
    <property type="protein sequence ID" value="AYV47816.1"/>
    <property type="molecule type" value="Genomic_DNA"/>
</dbReference>
<evidence type="ECO:0000256" key="2">
    <source>
        <dbReference type="ARBA" id="ARBA00022741"/>
    </source>
</evidence>
<dbReference type="Proteomes" id="UP000234483">
    <property type="component" value="Unassembled WGS sequence"/>
</dbReference>
<dbReference type="InterPro" id="IPR004408">
    <property type="entry name" value="Biotin_CoA_COase_ligase"/>
</dbReference>
<keyword evidence="3" id="KW-0067">ATP-binding</keyword>
<evidence type="ECO:0000256" key="4">
    <source>
        <dbReference type="ARBA" id="ARBA00023267"/>
    </source>
</evidence>
<dbReference type="Pfam" id="PF03099">
    <property type="entry name" value="BPL_LplA_LipB"/>
    <property type="match status" value="1"/>
</dbReference>
<keyword evidence="11" id="KW-1185">Reference proteome</keyword>
<comment type="catalytic activity">
    <reaction evidence="6">
        <text>biotin + L-lysyl-[protein] + ATP = N(6)-biotinyl-L-lysyl-[protein] + AMP + diphosphate + H(+)</text>
        <dbReference type="Rhea" id="RHEA:11756"/>
        <dbReference type="Rhea" id="RHEA-COMP:9752"/>
        <dbReference type="Rhea" id="RHEA-COMP:10505"/>
        <dbReference type="ChEBI" id="CHEBI:15378"/>
        <dbReference type="ChEBI" id="CHEBI:29969"/>
        <dbReference type="ChEBI" id="CHEBI:30616"/>
        <dbReference type="ChEBI" id="CHEBI:33019"/>
        <dbReference type="ChEBI" id="CHEBI:57586"/>
        <dbReference type="ChEBI" id="CHEBI:83144"/>
        <dbReference type="ChEBI" id="CHEBI:456215"/>
        <dbReference type="EC" id="6.3.4.15"/>
    </reaction>
</comment>
<name>A0A2N5CUI5_9CAUL</name>
<dbReference type="InterPro" id="IPR008988">
    <property type="entry name" value="Transcriptional_repressor_C"/>
</dbReference>
<evidence type="ECO:0000256" key="1">
    <source>
        <dbReference type="ARBA" id="ARBA00022598"/>
    </source>
</evidence>
<dbReference type="PROSITE" id="PS51733">
    <property type="entry name" value="BPL_LPL_CATALYTIC"/>
    <property type="match status" value="1"/>
</dbReference>
<dbReference type="SUPFAM" id="SSF55681">
    <property type="entry name" value="Class II aaRS and biotin synthetases"/>
    <property type="match status" value="1"/>
</dbReference>
<proteinExistence type="predicted"/>
<accession>A0A2N5CUI5</accession>
<evidence type="ECO:0000259" key="7">
    <source>
        <dbReference type="PROSITE" id="PS51733"/>
    </source>
</evidence>
<keyword evidence="4" id="KW-0092">Biotin</keyword>
<dbReference type="NCBIfam" id="TIGR00121">
    <property type="entry name" value="birA_ligase"/>
    <property type="match status" value="1"/>
</dbReference>
<dbReference type="EMBL" id="PJRQ01000019">
    <property type="protein sequence ID" value="PLR16925.1"/>
    <property type="molecule type" value="Genomic_DNA"/>
</dbReference>
<keyword evidence="2" id="KW-0547">Nucleotide-binding</keyword>
<dbReference type="Pfam" id="PF02237">
    <property type="entry name" value="BPL_C"/>
    <property type="match status" value="1"/>
</dbReference>
<gene>
    <name evidence="8" type="ORF">C1707_16995</name>
    <name evidence="9" type="ORF">CFHF_10590</name>
</gene>